<dbReference type="Proteomes" id="UP000800036">
    <property type="component" value="Unassembled WGS sequence"/>
</dbReference>
<reference evidence="1" key="1">
    <citation type="journal article" date="2020" name="Stud. Mycol.">
        <title>101 Dothideomycetes genomes: a test case for predicting lifestyles and emergence of pathogens.</title>
        <authorList>
            <person name="Haridas S."/>
            <person name="Albert R."/>
            <person name="Binder M."/>
            <person name="Bloem J."/>
            <person name="Labutti K."/>
            <person name="Salamov A."/>
            <person name="Andreopoulos B."/>
            <person name="Baker S."/>
            <person name="Barry K."/>
            <person name="Bills G."/>
            <person name="Bluhm B."/>
            <person name="Cannon C."/>
            <person name="Castanera R."/>
            <person name="Culley D."/>
            <person name="Daum C."/>
            <person name="Ezra D."/>
            <person name="Gonzalez J."/>
            <person name="Henrissat B."/>
            <person name="Kuo A."/>
            <person name="Liang C."/>
            <person name="Lipzen A."/>
            <person name="Lutzoni F."/>
            <person name="Magnuson J."/>
            <person name="Mondo S."/>
            <person name="Nolan M."/>
            <person name="Ohm R."/>
            <person name="Pangilinan J."/>
            <person name="Park H.-J."/>
            <person name="Ramirez L."/>
            <person name="Alfaro M."/>
            <person name="Sun H."/>
            <person name="Tritt A."/>
            <person name="Yoshinaga Y."/>
            <person name="Zwiers L.-H."/>
            <person name="Turgeon B."/>
            <person name="Goodwin S."/>
            <person name="Spatafora J."/>
            <person name="Crous P."/>
            <person name="Grigoriev I."/>
        </authorList>
    </citation>
    <scope>NUCLEOTIDE SEQUENCE</scope>
    <source>
        <strain evidence="1">CBS 107.79</strain>
    </source>
</reference>
<gene>
    <name evidence="1" type="ORF">BU23DRAFT_636857</name>
</gene>
<dbReference type="PANTHER" id="PTHR40788">
    <property type="entry name" value="CLR5 DOMAIN-CONTAINING PROTEIN-RELATED"/>
    <property type="match status" value="1"/>
</dbReference>
<evidence type="ECO:0000313" key="2">
    <source>
        <dbReference type="Proteomes" id="UP000800036"/>
    </source>
</evidence>
<dbReference type="AlphaFoldDB" id="A0A6A5VRY4"/>
<organism evidence="1 2">
    <name type="scientific">Bimuria novae-zelandiae CBS 107.79</name>
    <dbReference type="NCBI Taxonomy" id="1447943"/>
    <lineage>
        <taxon>Eukaryota</taxon>
        <taxon>Fungi</taxon>
        <taxon>Dikarya</taxon>
        <taxon>Ascomycota</taxon>
        <taxon>Pezizomycotina</taxon>
        <taxon>Dothideomycetes</taxon>
        <taxon>Pleosporomycetidae</taxon>
        <taxon>Pleosporales</taxon>
        <taxon>Massarineae</taxon>
        <taxon>Didymosphaeriaceae</taxon>
        <taxon>Bimuria</taxon>
    </lineage>
</organism>
<dbReference type="PANTHER" id="PTHR40788:SF2">
    <property type="entry name" value="CLR5 DOMAIN-CONTAINING PROTEIN"/>
    <property type="match status" value="1"/>
</dbReference>
<proteinExistence type="predicted"/>
<dbReference type="EMBL" id="ML976657">
    <property type="protein sequence ID" value="KAF1979665.1"/>
    <property type="molecule type" value="Genomic_DNA"/>
</dbReference>
<evidence type="ECO:0000313" key="1">
    <source>
        <dbReference type="EMBL" id="KAF1979665.1"/>
    </source>
</evidence>
<accession>A0A6A5VRY4</accession>
<protein>
    <submittedName>
        <fullName evidence="1">Uncharacterized protein</fullName>
    </submittedName>
</protein>
<keyword evidence="2" id="KW-1185">Reference proteome</keyword>
<name>A0A6A5VRY4_9PLEO</name>
<sequence length="283" mass="32703">MAEAAKDHAWSLREVHGYFAETFQEAANHRVENVPDKLGTLHEFVGTQVLTRLILGEVVMDATYDLIFWAHVCTLIKDFDKDFKRAFNDLEEASRMCTEELTQGDDHRPSSSEVKLDLRMEDTSGLTSKTEDSVKIFYFFLAKGLKNVRCRLRHAQHGSPQIRPWCTRLDRDKSNRIKCDPDLGSDRIRGRIVTIVEEFSSETEINNIEMLYKFLDVLETFLLKEPSARQWISSLSEKMLTPTAAIIESHHLFGMQPWAEPLRTEEFDAEQIPFSDEDKKAMK</sequence>